<dbReference type="SMART" id="SM00184">
    <property type="entry name" value="RING"/>
    <property type="match status" value="1"/>
</dbReference>
<keyword evidence="3 5" id="KW-0863">Zinc-finger</keyword>
<feature type="compositionally biased region" description="Low complexity" evidence="8">
    <location>
        <begin position="559"/>
        <end position="586"/>
    </location>
</feature>
<keyword evidence="12" id="KW-1185">Reference proteome</keyword>
<feature type="compositionally biased region" description="Polar residues" evidence="8">
    <location>
        <begin position="322"/>
        <end position="338"/>
    </location>
</feature>
<dbReference type="FunFam" id="2.120.10.30:FF:000013">
    <property type="entry name" value="E3 ubiquitin-protein ligase TRIM71"/>
    <property type="match status" value="1"/>
</dbReference>
<reference evidence="11" key="1">
    <citation type="submission" date="2020-08" db="EMBL/GenBank/DDBJ databases">
        <title>Multicomponent nature underlies the extraordinary mechanical properties of spider dragline silk.</title>
        <authorList>
            <person name="Kono N."/>
            <person name="Nakamura H."/>
            <person name="Mori M."/>
            <person name="Yoshida Y."/>
            <person name="Ohtoshi R."/>
            <person name="Malay A.D."/>
            <person name="Moran D.A.P."/>
            <person name="Tomita M."/>
            <person name="Numata K."/>
            <person name="Arakawa K."/>
        </authorList>
    </citation>
    <scope>NUCLEOTIDE SEQUENCE</scope>
</reference>
<organism evidence="11 12">
    <name type="scientific">Nephila pilipes</name>
    <name type="common">Giant wood spider</name>
    <name type="synonym">Nephila maculata</name>
    <dbReference type="NCBI Taxonomy" id="299642"/>
    <lineage>
        <taxon>Eukaryota</taxon>
        <taxon>Metazoa</taxon>
        <taxon>Ecdysozoa</taxon>
        <taxon>Arthropoda</taxon>
        <taxon>Chelicerata</taxon>
        <taxon>Arachnida</taxon>
        <taxon>Araneae</taxon>
        <taxon>Araneomorphae</taxon>
        <taxon>Entelegynae</taxon>
        <taxon>Araneoidea</taxon>
        <taxon>Nephilidae</taxon>
        <taxon>Nephila</taxon>
    </lineage>
</organism>
<dbReference type="SUPFAM" id="SSF57850">
    <property type="entry name" value="RING/U-box"/>
    <property type="match status" value="1"/>
</dbReference>
<dbReference type="InterPro" id="IPR011042">
    <property type="entry name" value="6-blade_b-propeller_TolB-like"/>
</dbReference>
<dbReference type="PANTHER" id="PTHR24104:SF47">
    <property type="entry name" value="E3 UBIQUITIN-PROTEIN LIGASE NHLRC1"/>
    <property type="match status" value="1"/>
</dbReference>
<feature type="repeat" description="NHL" evidence="6">
    <location>
        <begin position="972"/>
        <end position="1013"/>
    </location>
</feature>
<evidence type="ECO:0000313" key="11">
    <source>
        <dbReference type="EMBL" id="GFT41294.1"/>
    </source>
</evidence>
<accession>A0A8X6TT40</accession>
<feature type="compositionally biased region" description="Basic and acidic residues" evidence="8">
    <location>
        <begin position="587"/>
        <end position="601"/>
    </location>
</feature>
<feature type="compositionally biased region" description="Basic and acidic residues" evidence="8">
    <location>
        <begin position="694"/>
        <end position="712"/>
    </location>
</feature>
<feature type="compositionally biased region" description="Polar residues" evidence="8">
    <location>
        <begin position="673"/>
        <end position="690"/>
    </location>
</feature>
<dbReference type="GO" id="GO:0061630">
    <property type="term" value="F:ubiquitin protein ligase activity"/>
    <property type="evidence" value="ECO:0007669"/>
    <property type="project" value="TreeGrafter"/>
</dbReference>
<dbReference type="Gene3D" id="2.120.10.30">
    <property type="entry name" value="TolB, C-terminal domain"/>
    <property type="match status" value="3"/>
</dbReference>
<feature type="coiled-coil region" evidence="7">
    <location>
        <begin position="146"/>
        <end position="191"/>
    </location>
</feature>
<feature type="domain" description="B box-type" evidence="10">
    <location>
        <begin position="95"/>
        <end position="138"/>
    </location>
</feature>
<feature type="compositionally biased region" description="Basic and acidic residues" evidence="8">
    <location>
        <begin position="355"/>
        <end position="402"/>
    </location>
</feature>
<keyword evidence="7" id="KW-0175">Coiled coil</keyword>
<evidence type="ECO:0000256" key="5">
    <source>
        <dbReference type="PROSITE-ProRule" id="PRU00024"/>
    </source>
</evidence>
<feature type="domain" description="RING-type" evidence="9">
    <location>
        <begin position="14"/>
        <end position="56"/>
    </location>
</feature>
<dbReference type="CDD" id="cd16524">
    <property type="entry name" value="RING-HC_NHL-1-like"/>
    <property type="match status" value="1"/>
</dbReference>
<dbReference type="EMBL" id="BMAW01014950">
    <property type="protein sequence ID" value="GFT41294.1"/>
    <property type="molecule type" value="Genomic_DNA"/>
</dbReference>
<feature type="compositionally biased region" description="Low complexity" evidence="8">
    <location>
        <begin position="714"/>
        <end position="725"/>
    </location>
</feature>
<feature type="compositionally biased region" description="Basic and acidic residues" evidence="8">
    <location>
        <begin position="769"/>
        <end position="799"/>
    </location>
</feature>
<dbReference type="InterPro" id="IPR000315">
    <property type="entry name" value="Znf_B-box"/>
</dbReference>
<evidence type="ECO:0000256" key="3">
    <source>
        <dbReference type="ARBA" id="ARBA00022771"/>
    </source>
</evidence>
<dbReference type="InterPro" id="IPR001841">
    <property type="entry name" value="Znf_RING"/>
</dbReference>
<feature type="compositionally biased region" description="Pro residues" evidence="8">
    <location>
        <begin position="486"/>
        <end position="495"/>
    </location>
</feature>
<evidence type="ECO:0000313" key="12">
    <source>
        <dbReference type="Proteomes" id="UP000887013"/>
    </source>
</evidence>
<comment type="caution">
    <text evidence="11">The sequence shown here is derived from an EMBL/GenBank/DDBJ whole genome shotgun (WGS) entry which is preliminary data.</text>
</comment>
<dbReference type="Gene3D" id="3.30.40.10">
    <property type="entry name" value="Zinc/RING finger domain, C3HC4 (zinc finger)"/>
    <property type="match status" value="1"/>
</dbReference>
<feature type="repeat" description="NHL" evidence="6">
    <location>
        <begin position="1017"/>
        <end position="1060"/>
    </location>
</feature>
<evidence type="ECO:0000259" key="9">
    <source>
        <dbReference type="PROSITE" id="PS50089"/>
    </source>
</evidence>
<evidence type="ECO:0000256" key="8">
    <source>
        <dbReference type="SAM" id="MobiDB-lite"/>
    </source>
</evidence>
<dbReference type="CDD" id="cd14954">
    <property type="entry name" value="NHL_TRIM71_like"/>
    <property type="match status" value="1"/>
</dbReference>
<evidence type="ECO:0000256" key="4">
    <source>
        <dbReference type="ARBA" id="ARBA00022833"/>
    </source>
</evidence>
<keyword evidence="2" id="KW-0677">Repeat</keyword>
<dbReference type="Pfam" id="PF13923">
    <property type="entry name" value="zf-C3HC4_2"/>
    <property type="match status" value="1"/>
</dbReference>
<name>A0A8X6TT40_NEPPI</name>
<dbReference type="SUPFAM" id="SSF101898">
    <property type="entry name" value="NHL repeat"/>
    <property type="match status" value="1"/>
</dbReference>
<protein>
    <submittedName>
        <fullName evidence="11">RING finger protein nhl-1</fullName>
    </submittedName>
</protein>
<dbReference type="InterPro" id="IPR050952">
    <property type="entry name" value="TRIM-NHL_E3_ligases"/>
</dbReference>
<dbReference type="GO" id="GO:0043161">
    <property type="term" value="P:proteasome-mediated ubiquitin-dependent protein catabolic process"/>
    <property type="evidence" value="ECO:0007669"/>
    <property type="project" value="TreeGrafter"/>
</dbReference>
<gene>
    <name evidence="11" type="primary">nhl-1</name>
    <name evidence="11" type="ORF">NPIL_653411</name>
</gene>
<feature type="compositionally biased region" description="Low complexity" evidence="8">
    <location>
        <begin position="751"/>
        <end position="766"/>
    </location>
</feature>
<dbReference type="Proteomes" id="UP000887013">
    <property type="component" value="Unassembled WGS sequence"/>
</dbReference>
<dbReference type="InterPro" id="IPR001258">
    <property type="entry name" value="NHL_repeat"/>
</dbReference>
<keyword evidence="4" id="KW-0862">Zinc</keyword>
<dbReference type="InterPro" id="IPR013083">
    <property type="entry name" value="Znf_RING/FYVE/PHD"/>
</dbReference>
<feature type="compositionally biased region" description="Basic and acidic residues" evidence="8">
    <location>
        <begin position="461"/>
        <end position="484"/>
    </location>
</feature>
<dbReference type="PROSITE" id="PS50089">
    <property type="entry name" value="ZF_RING_2"/>
    <property type="match status" value="1"/>
</dbReference>
<feature type="compositionally biased region" description="Low complexity" evidence="8">
    <location>
        <begin position="310"/>
        <end position="321"/>
    </location>
</feature>
<dbReference type="GO" id="GO:0000209">
    <property type="term" value="P:protein polyubiquitination"/>
    <property type="evidence" value="ECO:0007669"/>
    <property type="project" value="TreeGrafter"/>
</dbReference>
<evidence type="ECO:0000259" key="10">
    <source>
        <dbReference type="PROSITE" id="PS50119"/>
    </source>
</evidence>
<evidence type="ECO:0000256" key="6">
    <source>
        <dbReference type="PROSITE-ProRule" id="PRU00504"/>
    </source>
</evidence>
<dbReference type="OrthoDB" id="342730at2759"/>
<feature type="compositionally biased region" description="Basic and acidic residues" evidence="8">
    <location>
        <begin position="937"/>
        <end position="949"/>
    </location>
</feature>
<sequence length="1284" mass="144570">MSSPWFRMDQLLKCLVCSDRFRNPKLLPCNHTFCAEPCLSRSVEKGKQVIKCPECSAEHRMPIKGGVQGFPNNVTLGRFLELRQQVSGVEPDLPASMQRCNTCKEKGQLEICAHCNRKVCKECKAAHVKILRKEIALINGQVREGLQQLSKSLHATEENADKLQKNYSQVKDEIEEVIRRYTRDLLNTEAKLKHHLDIYLKTELKSMRKLEHDLQIELNNVNSNCDLVDKYVNNGVDWTDAELTDYKDIFMKTLEFLRAFDSDPTDCIRKIKFHPRSDPDVIHKTLIDFAEVKLNDEVIHNPVPNGETQNSNVYNSSSNLNGPTVTLTPPQGSALSRSQSDHKLCSQRQSQKRKDKNEEIEPISRRFRDRFVKDKDNGERDNSGNRDHSPSSWRRELDDVRSSQKIRFSSREAVDEIDSYETEASFRNQQSASPVRDFVSETEDATKGPLSGVIRILDSPHVMERLHHSEVKQKKQKEEDERKAKMPPPAPPPVSRPMTRQLSEDEIEKQKKANKAAAAASAATNATSNTTTAKATSGTDASTKTPKPSILKKDDESSTRSYTSKYSSSRPTTDESSSPKPRSSRTSNEEPLGRQSPREETQTPTPRFRSWRTTSSAATERDVSLSPPSSPTRNRDTQKPPVSPRLPPSSHRPPGRSLLTKTSSLDREDSPTETKTPSLMQRRSNLTSTGRPSALDRRDDRPSLRLAVRPDHNSPPVSDSSSSSESESDEVDSETAVNRGDISPSVNTLLARSAQARKQSASTQARLLGRPDEKLQRPGNRSWRDSIRKDEEPSRDRDSISSSRRRTPSTNEPEGRISPYSRFLDRRRSSVNSGGQNRDKSPEDNSYAARKNRIARSKSSHDLYPADDSPDDDVLTAIRNRYRTRRNRELSPEETPPHSWSQYMKNKYGSGLVRSRTSASLAVPKSDSENSSDEDTPPSRRRDYGRRGDSNSPRGFSLPRRTYMQKGKSCIKFGARGTDTGCFTWPRGVCVGNDNTIVVADSNNHRVQVFTSSGKFIQQFGSYGSADGEFDCLAGITVNRIGQYIISDRYNHRLQVFDPNGRFIRAFGCEGRMDGKFNYPWGVATDNLGFIYVCDKENHRIQVFQGDGTYVTKFGGIGQRPGELEHPHYVAVSTTNRVIVSDSNNHRIQIFDVNGRLLSTFGTEGSEEGQFKYPRGVAVDDQGYLIVGDSGNNRIQIFHPDGTFLKAFGTWGSGDGEFKGLEGIAVSPTVPQRSSHARKRFKVLDSEFTSPYFQALMNPFKCSILPFLITNFNFRVYFCFACIV</sequence>
<feature type="compositionally biased region" description="Pro residues" evidence="8">
    <location>
        <begin position="641"/>
        <end position="651"/>
    </location>
</feature>
<evidence type="ECO:0000256" key="1">
    <source>
        <dbReference type="ARBA" id="ARBA00022723"/>
    </source>
</evidence>
<evidence type="ECO:0000256" key="7">
    <source>
        <dbReference type="SAM" id="Coils"/>
    </source>
</evidence>
<feature type="compositionally biased region" description="Low complexity" evidence="8">
    <location>
        <begin position="515"/>
        <end position="545"/>
    </location>
</feature>
<dbReference type="Pfam" id="PF01436">
    <property type="entry name" value="NHL"/>
    <property type="match status" value="5"/>
</dbReference>
<feature type="repeat" description="NHL" evidence="6">
    <location>
        <begin position="1111"/>
        <end position="1154"/>
    </location>
</feature>
<dbReference type="PANTHER" id="PTHR24104">
    <property type="entry name" value="E3 UBIQUITIN-PROTEIN LIGASE NHLRC1-RELATED"/>
    <property type="match status" value="1"/>
</dbReference>
<feature type="repeat" description="NHL" evidence="6">
    <location>
        <begin position="1158"/>
        <end position="1201"/>
    </location>
</feature>
<keyword evidence="1" id="KW-0479">Metal-binding</keyword>
<proteinExistence type="predicted"/>
<feature type="repeat" description="NHL" evidence="6">
    <location>
        <begin position="1067"/>
        <end position="1107"/>
    </location>
</feature>
<dbReference type="PROSITE" id="PS51125">
    <property type="entry name" value="NHL"/>
    <property type="match status" value="5"/>
</dbReference>
<evidence type="ECO:0000256" key="2">
    <source>
        <dbReference type="ARBA" id="ARBA00022737"/>
    </source>
</evidence>
<feature type="region of interest" description="Disordered" evidence="8">
    <location>
        <begin position="300"/>
        <end position="960"/>
    </location>
</feature>
<dbReference type="FunFam" id="2.120.10.30:FF:000037">
    <property type="entry name" value="Uncharacterized protein, isoform E"/>
    <property type="match status" value="1"/>
</dbReference>
<dbReference type="PROSITE" id="PS50119">
    <property type="entry name" value="ZF_BBOX"/>
    <property type="match status" value="1"/>
</dbReference>
<dbReference type="GO" id="GO:0008270">
    <property type="term" value="F:zinc ion binding"/>
    <property type="evidence" value="ECO:0007669"/>
    <property type="project" value="UniProtKB-KW"/>
</dbReference>